<dbReference type="InterPro" id="IPR000847">
    <property type="entry name" value="LysR_HTH_N"/>
</dbReference>
<evidence type="ECO:0000256" key="2">
    <source>
        <dbReference type="ARBA" id="ARBA00023015"/>
    </source>
</evidence>
<dbReference type="PANTHER" id="PTHR30579">
    <property type="entry name" value="TRANSCRIPTIONAL REGULATOR"/>
    <property type="match status" value="1"/>
</dbReference>
<evidence type="ECO:0000256" key="1">
    <source>
        <dbReference type="ARBA" id="ARBA00009437"/>
    </source>
</evidence>
<dbReference type="InterPro" id="IPR050176">
    <property type="entry name" value="LTTR"/>
</dbReference>
<dbReference type="Gene3D" id="3.40.190.10">
    <property type="entry name" value="Periplasmic binding protein-like II"/>
    <property type="match status" value="2"/>
</dbReference>
<dbReference type="InterPro" id="IPR005119">
    <property type="entry name" value="LysR_subst-bd"/>
</dbReference>
<keyword evidence="4" id="KW-0804">Transcription</keyword>
<organism evidence="6 7">
    <name type="scientific">Kineococcus gynurae</name>
    <dbReference type="NCBI Taxonomy" id="452979"/>
    <lineage>
        <taxon>Bacteria</taxon>
        <taxon>Bacillati</taxon>
        <taxon>Actinomycetota</taxon>
        <taxon>Actinomycetes</taxon>
        <taxon>Kineosporiales</taxon>
        <taxon>Kineosporiaceae</taxon>
        <taxon>Kineococcus</taxon>
    </lineage>
</organism>
<dbReference type="RefSeq" id="WP_380138322.1">
    <property type="nucleotide sequence ID" value="NZ_JBHLUI010000009.1"/>
</dbReference>
<protein>
    <submittedName>
        <fullName evidence="6">LysR family transcriptional regulator</fullName>
    </submittedName>
</protein>
<keyword evidence="3" id="KW-0238">DNA-binding</keyword>
<gene>
    <name evidence="6" type="ORF">ACFFVI_05680</name>
</gene>
<keyword evidence="7" id="KW-1185">Reference proteome</keyword>
<reference evidence="6 7" key="1">
    <citation type="submission" date="2024-09" db="EMBL/GenBank/DDBJ databases">
        <authorList>
            <person name="Sun Q."/>
            <person name="Mori K."/>
        </authorList>
    </citation>
    <scope>NUCLEOTIDE SEQUENCE [LARGE SCALE GENOMIC DNA]</scope>
    <source>
        <strain evidence="6 7">TISTR 1856</strain>
    </source>
</reference>
<evidence type="ECO:0000256" key="4">
    <source>
        <dbReference type="ARBA" id="ARBA00023163"/>
    </source>
</evidence>
<dbReference type="SUPFAM" id="SSF53850">
    <property type="entry name" value="Periplasmic binding protein-like II"/>
    <property type="match status" value="1"/>
</dbReference>
<dbReference type="SUPFAM" id="SSF46785">
    <property type="entry name" value="Winged helix' DNA-binding domain"/>
    <property type="match status" value="1"/>
</dbReference>
<dbReference type="Pfam" id="PF00126">
    <property type="entry name" value="HTH_1"/>
    <property type="match status" value="1"/>
</dbReference>
<proteinExistence type="inferred from homology"/>
<evidence type="ECO:0000256" key="3">
    <source>
        <dbReference type="ARBA" id="ARBA00023125"/>
    </source>
</evidence>
<evidence type="ECO:0000259" key="5">
    <source>
        <dbReference type="PROSITE" id="PS50931"/>
    </source>
</evidence>
<dbReference type="EMBL" id="JBHMDM010000003">
    <property type="protein sequence ID" value="MFB9376452.1"/>
    <property type="molecule type" value="Genomic_DNA"/>
</dbReference>
<name>A0ABV5LQY2_9ACTN</name>
<dbReference type="Proteomes" id="UP001589748">
    <property type="component" value="Unassembled WGS sequence"/>
</dbReference>
<dbReference type="PANTHER" id="PTHR30579:SF7">
    <property type="entry name" value="HTH-TYPE TRANSCRIPTIONAL REGULATOR LRHA-RELATED"/>
    <property type="match status" value="1"/>
</dbReference>
<comment type="similarity">
    <text evidence="1">Belongs to the LysR transcriptional regulatory family.</text>
</comment>
<dbReference type="PROSITE" id="PS50931">
    <property type="entry name" value="HTH_LYSR"/>
    <property type="match status" value="1"/>
</dbReference>
<dbReference type="Gene3D" id="1.10.10.10">
    <property type="entry name" value="Winged helix-like DNA-binding domain superfamily/Winged helix DNA-binding domain"/>
    <property type="match status" value="1"/>
</dbReference>
<evidence type="ECO:0000313" key="7">
    <source>
        <dbReference type="Proteomes" id="UP001589748"/>
    </source>
</evidence>
<comment type="caution">
    <text evidence="6">The sequence shown here is derived from an EMBL/GenBank/DDBJ whole genome shotgun (WGS) entry which is preliminary data.</text>
</comment>
<dbReference type="InterPro" id="IPR036388">
    <property type="entry name" value="WH-like_DNA-bd_sf"/>
</dbReference>
<dbReference type="Pfam" id="PF03466">
    <property type="entry name" value="LysR_substrate"/>
    <property type="match status" value="1"/>
</dbReference>
<feature type="domain" description="HTH lysR-type" evidence="5">
    <location>
        <begin position="16"/>
        <end position="69"/>
    </location>
</feature>
<keyword evidence="2" id="KW-0805">Transcription regulation</keyword>
<dbReference type="PRINTS" id="PR00039">
    <property type="entry name" value="HTHLYSR"/>
</dbReference>
<evidence type="ECO:0000313" key="6">
    <source>
        <dbReference type="EMBL" id="MFB9376452.1"/>
    </source>
</evidence>
<accession>A0ABV5LQY2</accession>
<sequence>MTVDPSVASAGYDPVQLRTFLTLAQTHSFTQAAARLGVRQSTVSQHLKKLESSVGRVLVQRDTHTVDLTPDGEAMIGFARTILTAHAEASAYFSGVRPVGRLRIGMSDDLALTRLPQILRDFRAENPRVDLELTVDQSGTLHRRLGNDRLDIFIGKRPSGSGEGTLVKRERLVWVGTPTTRLDLGQPVPLAAYPKESISAQAMHTALGRAGLGYRSACVCRGVNGLIAAVAAGIGISCLAASLVPVQLVALGEKHRLPELGTIDLVLLTNPRTADRPASRALAAAVLAGGPSTLRPSP</sequence>
<dbReference type="InterPro" id="IPR036390">
    <property type="entry name" value="WH_DNA-bd_sf"/>
</dbReference>